<dbReference type="STRING" id="1202768.SAMN05216285_2328"/>
<evidence type="ECO:0000256" key="8">
    <source>
        <dbReference type="ARBA" id="ARBA00023136"/>
    </source>
</evidence>
<keyword evidence="2" id="KW-1003">Cell membrane</keyword>
<feature type="transmembrane region" description="Helical" evidence="10">
    <location>
        <begin position="178"/>
        <end position="199"/>
    </location>
</feature>
<dbReference type="OrthoDB" id="206320at2157"/>
<feature type="region of interest" description="Disordered" evidence="9">
    <location>
        <begin position="631"/>
        <end position="662"/>
    </location>
</feature>
<reference evidence="14" key="1">
    <citation type="submission" date="2016-10" db="EMBL/GenBank/DDBJ databases">
        <authorList>
            <person name="Varghese N."/>
        </authorList>
    </citation>
    <scope>NUCLEOTIDE SEQUENCE [LARGE SCALE GENOMIC DNA]</scope>
    <source>
        <strain evidence="14">CGMCC 1.12284</strain>
    </source>
</reference>
<feature type="domain" description="Copper resistance protein D" evidence="12">
    <location>
        <begin position="363"/>
        <end position="437"/>
    </location>
</feature>
<evidence type="ECO:0000256" key="7">
    <source>
        <dbReference type="ARBA" id="ARBA00023008"/>
    </source>
</evidence>
<dbReference type="RefSeq" id="WP_049988923.1">
    <property type="nucleotide sequence ID" value="NZ_FOIS01000003.1"/>
</dbReference>
<feature type="transmembrane region" description="Helical" evidence="10">
    <location>
        <begin position="483"/>
        <end position="503"/>
    </location>
</feature>
<dbReference type="SUPFAM" id="SSF81296">
    <property type="entry name" value="E set domains"/>
    <property type="match status" value="1"/>
</dbReference>
<evidence type="ECO:0000313" key="14">
    <source>
        <dbReference type="Proteomes" id="UP000183275"/>
    </source>
</evidence>
<keyword evidence="6 10" id="KW-1133">Transmembrane helix</keyword>
<comment type="subcellular location">
    <subcellularLocation>
        <location evidence="1">Cell membrane</location>
        <topology evidence="1">Multi-pass membrane protein</topology>
    </subcellularLocation>
</comment>
<evidence type="ECO:0000259" key="12">
    <source>
        <dbReference type="Pfam" id="PF05425"/>
    </source>
</evidence>
<evidence type="ECO:0000256" key="10">
    <source>
        <dbReference type="SAM" id="Phobius"/>
    </source>
</evidence>
<feature type="transmembrane region" description="Helical" evidence="10">
    <location>
        <begin position="23"/>
        <end position="49"/>
    </location>
</feature>
<feature type="transmembrane region" description="Helical" evidence="10">
    <location>
        <begin position="220"/>
        <end position="241"/>
    </location>
</feature>
<feature type="transmembrane region" description="Helical" evidence="10">
    <location>
        <begin position="401"/>
        <end position="421"/>
    </location>
</feature>
<dbReference type="eggNOG" id="arCOG05392">
    <property type="taxonomic scope" value="Archaea"/>
</dbReference>
<evidence type="ECO:0000256" key="1">
    <source>
        <dbReference type="ARBA" id="ARBA00004651"/>
    </source>
</evidence>
<organism evidence="13 14">
    <name type="scientific">Natrinema salifodinae</name>
    <dbReference type="NCBI Taxonomy" id="1202768"/>
    <lineage>
        <taxon>Archaea</taxon>
        <taxon>Methanobacteriati</taxon>
        <taxon>Methanobacteriota</taxon>
        <taxon>Stenosarchaea group</taxon>
        <taxon>Halobacteria</taxon>
        <taxon>Halobacteriales</taxon>
        <taxon>Natrialbaceae</taxon>
        <taxon>Natrinema</taxon>
    </lineage>
</organism>
<protein>
    <submittedName>
        <fullName evidence="13">Copper transport protein</fullName>
    </submittedName>
</protein>
<dbReference type="GO" id="GO:0005886">
    <property type="term" value="C:plasma membrane"/>
    <property type="evidence" value="ECO:0007669"/>
    <property type="project" value="UniProtKB-SubCell"/>
</dbReference>
<feature type="transmembrane region" description="Helical" evidence="10">
    <location>
        <begin position="288"/>
        <end position="307"/>
    </location>
</feature>
<evidence type="ECO:0000256" key="3">
    <source>
        <dbReference type="ARBA" id="ARBA00022692"/>
    </source>
</evidence>
<keyword evidence="7" id="KW-0186">Copper</keyword>
<feature type="transmembrane region" description="Helical" evidence="10">
    <location>
        <begin position="668"/>
        <end position="690"/>
    </location>
</feature>
<keyword evidence="8 10" id="KW-0472">Membrane</keyword>
<evidence type="ECO:0000313" key="13">
    <source>
        <dbReference type="EMBL" id="SEW11169.1"/>
    </source>
</evidence>
<keyword evidence="3 10" id="KW-0812">Transmembrane</keyword>
<keyword evidence="4" id="KW-0479">Metal-binding</keyword>
<evidence type="ECO:0000256" key="5">
    <source>
        <dbReference type="ARBA" id="ARBA00022729"/>
    </source>
</evidence>
<name>A0A1I0PAM7_9EURY</name>
<sequence>MPPGESLERTPGDRSHRSRPRRAWLLVGLVVAVVVLPGIAAPVAAHAYLSDSDPSNGDQVASVPDEVTLTFGGDGVQTADVAVTGPDGEDVSGDAAVDADDSRIVRVPLADAADGEDADGMYTVRWSILADDGHETSGSFVFSVGDEPLDRDAVLAAYETDGEETDESVPPVEIAAKGLLLVALVGLVGGPVTAAVAVYPVAARFDSSGRTVDRRLIRAFAAAGGLLLVSVLALGLSRAASVGPPSVETIVEFAGTALGRAWLLQLALATILLVVLALAAAGSLSRRVWLPGTAVGATYVGATVSWTSHSATAIDRLQGTAVDFAHIGGAGLWVGGLVVLALVVPPVLRETAPADRAALAAGTIRRYSLLALGGVTLAAATGFLLAAWHVPTVESLSANRYGVVLSAKFLLVLLALGLGGLTRFGLLRRLEPGADGDRGRFAERLFGGRSEADSEMRVREDGGQADAAAGTITAFTRAVRFEVAVLVLVVLLSGVLTSVPTAAVGGEDDGLESATIEREGDVGVELTAIPAEHDGDGGDSDEQLLVQAGEPIVFEAAFRAGGEPLESERTVRLLADGPDGDRFEVELEETDDGTYATVQTLPADGAWRLRITGEPDSRYVDEWVDVHALSDADAQGHDHERGDDEANERDDQGESGDGDDAGDSLFTAGLRVVALAIGLVGTVAVAVEAVRFRGRAD</sequence>
<keyword evidence="14" id="KW-1185">Reference proteome</keyword>
<dbReference type="Gene3D" id="2.60.40.1220">
    <property type="match status" value="1"/>
</dbReference>
<feature type="compositionally biased region" description="Basic and acidic residues" evidence="9">
    <location>
        <begin position="631"/>
        <end position="652"/>
    </location>
</feature>
<accession>A0A1I0PAM7</accession>
<dbReference type="InterPro" id="IPR008457">
    <property type="entry name" value="Cu-R_CopD_dom"/>
</dbReference>
<dbReference type="GO" id="GO:0006825">
    <property type="term" value="P:copper ion transport"/>
    <property type="evidence" value="ECO:0007669"/>
    <property type="project" value="InterPro"/>
</dbReference>
<dbReference type="Proteomes" id="UP000183275">
    <property type="component" value="Unassembled WGS sequence"/>
</dbReference>
<dbReference type="GO" id="GO:0042597">
    <property type="term" value="C:periplasmic space"/>
    <property type="evidence" value="ECO:0007669"/>
    <property type="project" value="InterPro"/>
</dbReference>
<evidence type="ECO:0000256" key="9">
    <source>
        <dbReference type="SAM" id="MobiDB-lite"/>
    </source>
</evidence>
<dbReference type="InterPro" id="IPR014756">
    <property type="entry name" value="Ig_E-set"/>
</dbReference>
<dbReference type="PANTHER" id="PTHR34820">
    <property type="entry name" value="INNER MEMBRANE PROTEIN YEBZ"/>
    <property type="match status" value="1"/>
</dbReference>
<feature type="transmembrane region" description="Helical" evidence="10">
    <location>
        <begin position="261"/>
        <end position="281"/>
    </location>
</feature>
<feature type="transmembrane region" description="Helical" evidence="10">
    <location>
        <begin position="369"/>
        <end position="389"/>
    </location>
</feature>
<proteinExistence type="predicted"/>
<dbReference type="Pfam" id="PF05425">
    <property type="entry name" value="CopD"/>
    <property type="match status" value="1"/>
</dbReference>
<evidence type="ECO:0000256" key="6">
    <source>
        <dbReference type="ARBA" id="ARBA00022989"/>
    </source>
</evidence>
<dbReference type="PANTHER" id="PTHR34820:SF4">
    <property type="entry name" value="INNER MEMBRANE PROTEIN YEBZ"/>
    <property type="match status" value="1"/>
</dbReference>
<dbReference type="InterPro" id="IPR007348">
    <property type="entry name" value="CopC_dom"/>
</dbReference>
<dbReference type="InterPro" id="IPR032694">
    <property type="entry name" value="CopC/D"/>
</dbReference>
<keyword evidence="5" id="KW-0732">Signal</keyword>
<gene>
    <name evidence="13" type="ORF">SAMN05216285_2328</name>
</gene>
<feature type="domain" description="CopC" evidence="11">
    <location>
        <begin position="46"/>
        <end position="144"/>
    </location>
</feature>
<feature type="compositionally biased region" description="Acidic residues" evidence="9">
    <location>
        <begin position="653"/>
        <end position="662"/>
    </location>
</feature>
<dbReference type="InterPro" id="IPR014755">
    <property type="entry name" value="Cu-Rt/internalin_Ig-like"/>
</dbReference>
<dbReference type="AlphaFoldDB" id="A0A1I0PAM7"/>
<dbReference type="Pfam" id="PF04234">
    <property type="entry name" value="CopC"/>
    <property type="match status" value="1"/>
</dbReference>
<evidence type="ECO:0000256" key="2">
    <source>
        <dbReference type="ARBA" id="ARBA00022475"/>
    </source>
</evidence>
<evidence type="ECO:0000256" key="4">
    <source>
        <dbReference type="ARBA" id="ARBA00022723"/>
    </source>
</evidence>
<evidence type="ECO:0000259" key="11">
    <source>
        <dbReference type="Pfam" id="PF04234"/>
    </source>
</evidence>
<dbReference type="GO" id="GO:0005507">
    <property type="term" value="F:copper ion binding"/>
    <property type="evidence" value="ECO:0007669"/>
    <property type="project" value="InterPro"/>
</dbReference>
<feature type="transmembrane region" description="Helical" evidence="10">
    <location>
        <begin position="327"/>
        <end position="348"/>
    </location>
</feature>
<dbReference type="EMBL" id="FOIS01000003">
    <property type="protein sequence ID" value="SEW11169.1"/>
    <property type="molecule type" value="Genomic_DNA"/>
</dbReference>
<dbReference type="GO" id="GO:0046688">
    <property type="term" value="P:response to copper ion"/>
    <property type="evidence" value="ECO:0007669"/>
    <property type="project" value="InterPro"/>
</dbReference>